<dbReference type="SUPFAM" id="SSF50729">
    <property type="entry name" value="PH domain-like"/>
    <property type="match status" value="1"/>
</dbReference>
<keyword evidence="5" id="KW-0175">Coiled coil</keyword>
<dbReference type="PANTHER" id="PTHR10972:SF203">
    <property type="entry name" value="OXYSTEROL-BINDING PROTEIN HOMOLOG 3"/>
    <property type="match status" value="1"/>
</dbReference>
<dbReference type="SUPFAM" id="SSF144000">
    <property type="entry name" value="Oxysterol-binding protein-like"/>
    <property type="match status" value="1"/>
</dbReference>
<protein>
    <recommendedName>
        <fullName evidence="7">PH domain-containing protein</fullName>
    </recommendedName>
</protein>
<evidence type="ECO:0000313" key="9">
    <source>
        <dbReference type="Proteomes" id="UP000298138"/>
    </source>
</evidence>
<dbReference type="GO" id="GO:0032541">
    <property type="term" value="C:cortical endoplasmic reticulum"/>
    <property type="evidence" value="ECO:0007669"/>
    <property type="project" value="TreeGrafter"/>
</dbReference>
<dbReference type="InterPro" id="IPR000648">
    <property type="entry name" value="Oxysterol-bd"/>
</dbReference>
<dbReference type="FunCoup" id="A0A4S2N382">
    <property type="interactions" value="93"/>
</dbReference>
<accession>A0A4S2N382</accession>
<dbReference type="GO" id="GO:0005829">
    <property type="term" value="C:cytosol"/>
    <property type="evidence" value="ECO:0007669"/>
    <property type="project" value="TreeGrafter"/>
</dbReference>
<dbReference type="GO" id="GO:0120009">
    <property type="term" value="P:intermembrane lipid transfer"/>
    <property type="evidence" value="ECO:0007669"/>
    <property type="project" value="UniProtKB-ARBA"/>
</dbReference>
<dbReference type="CDD" id="cd13289">
    <property type="entry name" value="PH_Osh3p_yeast"/>
    <property type="match status" value="1"/>
</dbReference>
<dbReference type="GO" id="GO:0005886">
    <property type="term" value="C:plasma membrane"/>
    <property type="evidence" value="ECO:0007669"/>
    <property type="project" value="TreeGrafter"/>
</dbReference>
<dbReference type="FunFam" id="2.40.160.120:FF:000001">
    <property type="entry name" value="Oxysterol-binding protein"/>
    <property type="match status" value="1"/>
</dbReference>
<dbReference type="GO" id="GO:0034727">
    <property type="term" value="P:piecemeal microautophagy of the nucleus"/>
    <property type="evidence" value="ECO:0007669"/>
    <property type="project" value="TreeGrafter"/>
</dbReference>
<dbReference type="InterPro" id="IPR001849">
    <property type="entry name" value="PH_domain"/>
</dbReference>
<dbReference type="FunFam" id="2.30.29.30:FF:000369">
    <property type="entry name" value="Oxysterol binding protein"/>
    <property type="match status" value="1"/>
</dbReference>
<evidence type="ECO:0000256" key="5">
    <source>
        <dbReference type="SAM" id="Coils"/>
    </source>
</evidence>
<dbReference type="Gene3D" id="2.40.160.120">
    <property type="match status" value="1"/>
</dbReference>
<feature type="compositionally biased region" description="Acidic residues" evidence="6">
    <location>
        <begin position="524"/>
        <end position="537"/>
    </location>
</feature>
<dbReference type="GO" id="GO:0006887">
    <property type="term" value="P:exocytosis"/>
    <property type="evidence" value="ECO:0007669"/>
    <property type="project" value="TreeGrafter"/>
</dbReference>
<dbReference type="STRING" id="341454.A0A4S2N382"/>
<evidence type="ECO:0000313" key="8">
    <source>
        <dbReference type="EMBL" id="TGZ83669.1"/>
    </source>
</evidence>
<dbReference type="Gene3D" id="2.30.29.30">
    <property type="entry name" value="Pleckstrin-homology domain (PH domain)/Phosphotyrosine-binding domain (PTB)"/>
    <property type="match status" value="1"/>
</dbReference>
<dbReference type="InterPro" id="IPR036598">
    <property type="entry name" value="GOLD_dom_sf"/>
</dbReference>
<evidence type="ECO:0000256" key="3">
    <source>
        <dbReference type="ARBA" id="ARBA00023055"/>
    </source>
</evidence>
<dbReference type="Pfam" id="PF15409">
    <property type="entry name" value="PH_8"/>
    <property type="match status" value="1"/>
</dbReference>
<dbReference type="Pfam" id="PF01237">
    <property type="entry name" value="Oxysterol_BP"/>
    <property type="match status" value="1"/>
</dbReference>
<feature type="region of interest" description="Disordered" evidence="6">
    <location>
        <begin position="147"/>
        <end position="207"/>
    </location>
</feature>
<name>A0A4S2N382_9PEZI</name>
<dbReference type="GO" id="GO:0097038">
    <property type="term" value="C:perinuclear endoplasmic reticulum"/>
    <property type="evidence" value="ECO:0007669"/>
    <property type="project" value="TreeGrafter"/>
</dbReference>
<dbReference type="PANTHER" id="PTHR10972">
    <property type="entry name" value="OXYSTEROL-BINDING PROTEIN-RELATED"/>
    <property type="match status" value="1"/>
</dbReference>
<dbReference type="SUPFAM" id="SSF101576">
    <property type="entry name" value="Supernatant protein factor (SPF), C-terminal domain"/>
    <property type="match status" value="1"/>
</dbReference>
<dbReference type="InParanoid" id="A0A4S2N382"/>
<dbReference type="AlphaFoldDB" id="A0A4S2N382"/>
<feature type="compositionally biased region" description="Polar residues" evidence="6">
    <location>
        <begin position="363"/>
        <end position="375"/>
    </location>
</feature>
<evidence type="ECO:0000256" key="4">
    <source>
        <dbReference type="ARBA" id="ARBA00023121"/>
    </source>
</evidence>
<feature type="compositionally biased region" description="Low complexity" evidence="6">
    <location>
        <begin position="51"/>
        <end position="62"/>
    </location>
</feature>
<dbReference type="EMBL" id="ML220113">
    <property type="protein sequence ID" value="TGZ83669.1"/>
    <property type="molecule type" value="Genomic_DNA"/>
</dbReference>
<dbReference type="InterPro" id="IPR037239">
    <property type="entry name" value="OSBP_sf"/>
</dbReference>
<gene>
    <name evidence="8" type="ORF">EX30DRAFT_353664</name>
</gene>
<evidence type="ECO:0000256" key="6">
    <source>
        <dbReference type="SAM" id="MobiDB-lite"/>
    </source>
</evidence>
<feature type="coiled-coil region" evidence="5">
    <location>
        <begin position="867"/>
        <end position="897"/>
    </location>
</feature>
<sequence length="951" mass="105624">MEQLEVPSGSYLIRWVECAIGNTIHWSVKPHKKSLNFGLFRHPGQNSNRPSTAQSTDSTTSTIKDIKTRPTLSTQKSDDARERLSAAGLIAVLWHGRCDPDKVTTGTWQVTGQGGMFALVFDNTFSRQISKTATFVLMTYPSDAPPPATHALHHADSSPGLKSPDSSNKASPSADAMSVRSGDPGQQPRGEETAGFRTGVLKKRKRKRHQGYARRFFSLDFTSSTLSYYLNRDSSALRGAIPLSLAVISANKSEREICIDSGAEIWHLRALNDRDWEAWTAALQKAAQNANKPSTVKITMSPAQDQRPAAAAHLQQQHGLMEERSWAGVEGLVGRISGIRDAVRRLAITAEQHAAMRNMGSEEASSSQTSVISADSNDHKRSRKVFWKRKSPGQNLHPQDVRKSVAASVLASTSVVGTPPIQSQQQDFAPHLHALLRDLDSVVSDFSTLVSENKQRRLLHRASTQYGAPALQVNPSRMSMESQTSDEFFDAEDALDGDHVVMLNDDEGDRSDRDADTSSVADNEASDDSDSGEEEEDVRTYKGELTKPPTTPGGTTVQDLTPLPLSPIARRATIPPPKVMPPSLIGFLRKNVGKDLSTIAMPVSANEPTSLLQRSAEQLEYSQLLDAASSTADTGEQLLLLAAFAISGFSNTRAKERSIRKPFNPLLGETYELVREDRQFRFLAEKICHRPVVMAIHASSPNWQFCQSPQPTQKFWGKSAELNTYGRVRISFNNSGDMFSYAPATSFLRNIIAGEKYAEPTGAMHIHHENSGAKATISFKAAKGMFAGRSEEVDVVAYRSDGTPYDLTLSGKWCESLTRSDGVEIWRVNGETMGYGFTEFAAQLNEITPIEKGRVAPTDSRCRPDQRMLERGELDDAEETKVRLEEKQRVRRREMEEAGESWKPRWFEKVKEYADEEVWRIKEGEEGYWDVRRREDEARWTGRCPELGFMD</sequence>
<dbReference type="Proteomes" id="UP000298138">
    <property type="component" value="Unassembled WGS sequence"/>
</dbReference>
<dbReference type="SMART" id="SM00233">
    <property type="entry name" value="PH"/>
    <property type="match status" value="1"/>
</dbReference>
<dbReference type="GO" id="GO:0006897">
    <property type="term" value="P:endocytosis"/>
    <property type="evidence" value="ECO:0007669"/>
    <property type="project" value="TreeGrafter"/>
</dbReference>
<dbReference type="GO" id="GO:0030011">
    <property type="term" value="P:maintenance of cell polarity"/>
    <property type="evidence" value="ECO:0007669"/>
    <property type="project" value="TreeGrafter"/>
</dbReference>
<organism evidence="8 9">
    <name type="scientific">Ascodesmis nigricans</name>
    <dbReference type="NCBI Taxonomy" id="341454"/>
    <lineage>
        <taxon>Eukaryota</taxon>
        <taxon>Fungi</taxon>
        <taxon>Dikarya</taxon>
        <taxon>Ascomycota</taxon>
        <taxon>Pezizomycotina</taxon>
        <taxon>Pezizomycetes</taxon>
        <taxon>Pezizales</taxon>
        <taxon>Ascodesmidaceae</taxon>
        <taxon>Ascodesmis</taxon>
    </lineage>
</organism>
<feature type="region of interest" description="Disordered" evidence="6">
    <location>
        <begin position="502"/>
        <end position="562"/>
    </location>
</feature>
<dbReference type="Gene3D" id="3.30.70.3490">
    <property type="match status" value="1"/>
</dbReference>
<keyword evidence="2" id="KW-0813">Transport</keyword>
<feature type="domain" description="PH" evidence="7">
    <location>
        <begin position="194"/>
        <end position="288"/>
    </location>
</feature>
<keyword evidence="4" id="KW-0446">Lipid-binding</keyword>
<keyword evidence="9" id="KW-1185">Reference proteome</keyword>
<dbReference type="InterPro" id="IPR011993">
    <property type="entry name" value="PH-like_dom_sf"/>
</dbReference>
<feature type="region of interest" description="Disordered" evidence="6">
    <location>
        <begin position="360"/>
        <end position="381"/>
    </location>
</feature>
<dbReference type="InterPro" id="IPR041680">
    <property type="entry name" value="PH_8"/>
</dbReference>
<proteinExistence type="inferred from homology"/>
<evidence type="ECO:0000256" key="1">
    <source>
        <dbReference type="ARBA" id="ARBA00008842"/>
    </source>
</evidence>
<evidence type="ECO:0000259" key="7">
    <source>
        <dbReference type="PROSITE" id="PS50003"/>
    </source>
</evidence>
<reference evidence="8 9" key="1">
    <citation type="submission" date="2019-04" db="EMBL/GenBank/DDBJ databases">
        <title>Comparative genomics and transcriptomics to analyze fruiting body development in filamentous ascomycetes.</title>
        <authorList>
            <consortium name="DOE Joint Genome Institute"/>
            <person name="Lutkenhaus R."/>
            <person name="Traeger S."/>
            <person name="Breuer J."/>
            <person name="Kuo A."/>
            <person name="Lipzen A."/>
            <person name="Pangilinan J."/>
            <person name="Dilworth D."/>
            <person name="Sandor L."/>
            <person name="Poggeler S."/>
            <person name="Barry K."/>
            <person name="Grigoriev I.V."/>
            <person name="Nowrousian M."/>
        </authorList>
    </citation>
    <scope>NUCLEOTIDE SEQUENCE [LARGE SCALE GENOMIC DNA]</scope>
    <source>
        <strain evidence="8 9">CBS 389.68</strain>
    </source>
</reference>
<keyword evidence="3" id="KW-0445">Lipid transport</keyword>
<dbReference type="Gene3D" id="2.60.120.680">
    <property type="entry name" value="GOLD domain"/>
    <property type="match status" value="1"/>
</dbReference>
<comment type="similarity">
    <text evidence="1">Belongs to the OSBP family.</text>
</comment>
<feature type="region of interest" description="Disordered" evidence="6">
    <location>
        <begin position="42"/>
        <end position="62"/>
    </location>
</feature>
<feature type="compositionally biased region" description="Low complexity" evidence="6">
    <location>
        <begin position="546"/>
        <end position="556"/>
    </location>
</feature>
<dbReference type="GO" id="GO:0032934">
    <property type="term" value="F:sterol binding"/>
    <property type="evidence" value="ECO:0007669"/>
    <property type="project" value="TreeGrafter"/>
</dbReference>
<evidence type="ECO:0000256" key="2">
    <source>
        <dbReference type="ARBA" id="ARBA00022448"/>
    </source>
</evidence>
<dbReference type="GO" id="GO:0035621">
    <property type="term" value="P:ER to Golgi ceramide transport"/>
    <property type="evidence" value="ECO:0007669"/>
    <property type="project" value="TreeGrafter"/>
</dbReference>
<dbReference type="PROSITE" id="PS50003">
    <property type="entry name" value="PH_DOMAIN"/>
    <property type="match status" value="1"/>
</dbReference>
<dbReference type="OrthoDB" id="1854502at2759"/>